<dbReference type="InterPro" id="IPR003476">
    <property type="entry name" value="Glyco_hydro_42"/>
</dbReference>
<evidence type="ECO:0000313" key="4">
    <source>
        <dbReference type="EMBL" id="KGE85630.1"/>
    </source>
</evidence>
<dbReference type="OrthoDB" id="9800974at2"/>
<dbReference type="RefSeq" id="WP_044227603.1">
    <property type="nucleotide sequence ID" value="NZ_JBKAGJ010000003.1"/>
</dbReference>
<evidence type="ECO:0000313" key="5">
    <source>
        <dbReference type="Proteomes" id="UP000029736"/>
    </source>
</evidence>
<dbReference type="EMBL" id="JPOS01000084">
    <property type="protein sequence ID" value="KGE85630.1"/>
    <property type="molecule type" value="Genomic_DNA"/>
</dbReference>
<name>A0A098S0F5_9BACT</name>
<dbReference type="STRING" id="1524460.IX84_26440"/>
<feature type="chain" id="PRO_5001939608" description="Beta-galactosidase trimerisation domain-containing protein" evidence="2">
    <location>
        <begin position="25"/>
        <end position="729"/>
    </location>
</feature>
<proteinExistence type="predicted"/>
<feature type="region of interest" description="Disordered" evidence="1">
    <location>
        <begin position="168"/>
        <end position="187"/>
    </location>
</feature>
<dbReference type="SUPFAM" id="SSF52317">
    <property type="entry name" value="Class I glutamine amidotransferase-like"/>
    <property type="match status" value="1"/>
</dbReference>
<dbReference type="Gene3D" id="3.20.20.80">
    <property type="entry name" value="Glycosidases"/>
    <property type="match status" value="1"/>
</dbReference>
<reference evidence="4 5" key="1">
    <citation type="journal article" date="2014" name="Int. J. Syst. Evol. Microbiol.">
        <title>Phaeodactylibacter xiamenensis gen. nov., sp. nov., a member of the family Saprospiraceae isolated from the marine alga Phaeodactylum tricornutum.</title>
        <authorList>
            <person name="Chen Z.Jr."/>
            <person name="Lei X."/>
            <person name="Lai Q."/>
            <person name="Li Y."/>
            <person name="Zhang B."/>
            <person name="Zhang J."/>
            <person name="Zhang H."/>
            <person name="Yang L."/>
            <person name="Zheng W."/>
            <person name="Tian Y."/>
            <person name="Yu Z."/>
            <person name="Xu H.Jr."/>
            <person name="Zheng T."/>
        </authorList>
    </citation>
    <scope>NUCLEOTIDE SEQUENCE [LARGE SCALE GENOMIC DNA]</scope>
    <source>
        <strain evidence="4 5">KD52</strain>
    </source>
</reference>
<dbReference type="InterPro" id="IPR013738">
    <property type="entry name" value="Beta_galactosidase_Trimer"/>
</dbReference>
<protein>
    <recommendedName>
        <fullName evidence="3">Beta-galactosidase trimerisation domain-containing protein</fullName>
    </recommendedName>
</protein>
<dbReference type="GO" id="GO:0005975">
    <property type="term" value="P:carbohydrate metabolic process"/>
    <property type="evidence" value="ECO:0007669"/>
    <property type="project" value="InterPro"/>
</dbReference>
<organism evidence="4 5">
    <name type="scientific">Phaeodactylibacter xiamenensis</name>
    <dbReference type="NCBI Taxonomy" id="1524460"/>
    <lineage>
        <taxon>Bacteria</taxon>
        <taxon>Pseudomonadati</taxon>
        <taxon>Bacteroidota</taxon>
        <taxon>Saprospiria</taxon>
        <taxon>Saprospirales</taxon>
        <taxon>Haliscomenobacteraceae</taxon>
        <taxon>Phaeodactylibacter</taxon>
    </lineage>
</organism>
<dbReference type="PANTHER" id="PTHR36447">
    <property type="entry name" value="BETA-GALACTOSIDASE GANA"/>
    <property type="match status" value="1"/>
</dbReference>
<comment type="caution">
    <text evidence="4">The sequence shown here is derived from an EMBL/GenBank/DDBJ whole genome shotgun (WGS) entry which is preliminary data.</text>
</comment>
<accession>A0A098S0F5</accession>
<dbReference type="PANTHER" id="PTHR36447:SF2">
    <property type="entry name" value="BETA-GALACTOSIDASE YESZ"/>
    <property type="match status" value="1"/>
</dbReference>
<dbReference type="AlphaFoldDB" id="A0A098S0F5"/>
<dbReference type="InterPro" id="IPR029062">
    <property type="entry name" value="Class_I_gatase-like"/>
</dbReference>
<gene>
    <name evidence="4" type="ORF">IX84_26440</name>
</gene>
<dbReference type="Pfam" id="PF08532">
    <property type="entry name" value="Glyco_hydro_42M"/>
    <property type="match status" value="1"/>
</dbReference>
<evidence type="ECO:0000259" key="3">
    <source>
        <dbReference type="Pfam" id="PF08532"/>
    </source>
</evidence>
<evidence type="ECO:0000256" key="2">
    <source>
        <dbReference type="SAM" id="SignalP"/>
    </source>
</evidence>
<dbReference type="Proteomes" id="UP000029736">
    <property type="component" value="Unassembled WGS sequence"/>
</dbReference>
<evidence type="ECO:0000256" key="1">
    <source>
        <dbReference type="SAM" id="MobiDB-lite"/>
    </source>
</evidence>
<feature type="domain" description="Beta-galactosidase trimerisation" evidence="3">
    <location>
        <begin position="485"/>
        <end position="636"/>
    </location>
</feature>
<dbReference type="CDD" id="cd03143">
    <property type="entry name" value="A4_beta-galactosidase_middle_domain"/>
    <property type="match status" value="1"/>
</dbReference>
<dbReference type="GO" id="GO:0004565">
    <property type="term" value="F:beta-galactosidase activity"/>
    <property type="evidence" value="ECO:0007669"/>
    <property type="project" value="InterPro"/>
</dbReference>
<sequence length="729" mass="82947">MKHRLLVFLLISVSTLALPGSALAQDSHDYLTERYDQLHYSEKQAYYKELAPMSVGAVYLPRPGEGEEELRWHFRTMKELGFTSTKQLFPPNGMTFEEAALIALEEGISPWWYGEAGWAPITPEVLKAAELPANMSIKEAREHPKMKAYQTEVLRKRILRRQELVKATGQHEPDPIPHPNTGGVGHKLPDEIKPVFLDWVRKQYGSIDSLNYAYNMHHVLLAPGGRPFTSWADFNERWEQIPNKEYRHLRDIFRFKADMRLKWTQENKIDRHNAFDPVPPYRAGGEMGMFLPFSWRGVDMEGIAELMTPNGSLYPSIHLAWHFDEVQHEITRPVYMQAALTNDYFKGGWSATWESTGGPQQFSGGKGGNGFTVDEGIITQLMLTYLAAGYKGFGLWSWSMRTAGWEAGEYALLDRHNKVTEKAIRAGAIGKAAQKYRDEVWQGHKEPFVGVYTDWENEAYWAAMSIQGRDIFKQLPIDARTGVSRALINHNVPYEYVTPSDLRKGLAGRYRVIYLPFVIAIDPEIIGILTEYVENGGRVVIDMPSAWYDENGALLYSDKGTPFEKLFGVTINDYQYAGINMDYRLEGQPLHGFTLDMTPTSAEVVERYHSGDPAITENKLGKGTAVILGFQASMDCFKPGQAAAEERLIRHTLADYQPFYRCEGAIVYRMASPEADHYFLLNDGEAKQVELDFDYKYRNATDAITGESLKLGAPIELECYSGRWLRFEK</sequence>
<dbReference type="Gene3D" id="3.40.50.880">
    <property type="match status" value="1"/>
</dbReference>
<keyword evidence="2" id="KW-0732">Signal</keyword>
<feature type="signal peptide" evidence="2">
    <location>
        <begin position="1"/>
        <end position="24"/>
    </location>
</feature>
<keyword evidence="5" id="KW-1185">Reference proteome</keyword>